<feature type="transmembrane region" description="Helical" evidence="1">
    <location>
        <begin position="105"/>
        <end position="124"/>
    </location>
</feature>
<name>A0A9P5SQC2_9FUNG</name>
<dbReference type="Pfam" id="PF11196">
    <property type="entry name" value="DUF2834"/>
    <property type="match status" value="1"/>
</dbReference>
<dbReference type="Proteomes" id="UP000696485">
    <property type="component" value="Unassembled WGS sequence"/>
</dbReference>
<feature type="transmembrane region" description="Helical" evidence="1">
    <location>
        <begin position="20"/>
        <end position="40"/>
    </location>
</feature>
<accession>A0A9P5SQC2</accession>
<keyword evidence="1" id="KW-1133">Transmembrane helix</keyword>
<feature type="transmembrane region" description="Helical" evidence="1">
    <location>
        <begin position="245"/>
        <end position="265"/>
    </location>
</feature>
<feature type="transmembrane region" description="Helical" evidence="1">
    <location>
        <begin position="208"/>
        <end position="225"/>
    </location>
</feature>
<protein>
    <submittedName>
        <fullName evidence="2">Asparagine-linked glycosylation protein</fullName>
    </submittedName>
</protein>
<feature type="transmembrane region" description="Helical" evidence="1">
    <location>
        <begin position="179"/>
        <end position="201"/>
    </location>
</feature>
<evidence type="ECO:0000313" key="2">
    <source>
        <dbReference type="EMBL" id="KAF9332383.1"/>
    </source>
</evidence>
<dbReference type="EMBL" id="JAAAUY010000263">
    <property type="protein sequence ID" value="KAF9332383.1"/>
    <property type="molecule type" value="Genomic_DNA"/>
</dbReference>
<evidence type="ECO:0000313" key="3">
    <source>
        <dbReference type="Proteomes" id="UP000696485"/>
    </source>
</evidence>
<gene>
    <name evidence="2" type="primary">ALG11_1</name>
    <name evidence="2" type="ORF">BG006_004736</name>
</gene>
<evidence type="ECO:0000256" key="1">
    <source>
        <dbReference type="SAM" id="Phobius"/>
    </source>
</evidence>
<comment type="caution">
    <text evidence="2">The sequence shown here is derived from an EMBL/GenBank/DDBJ whole genome shotgun (WGS) entry which is preliminary data.</text>
</comment>
<dbReference type="AlphaFoldDB" id="A0A9P5SQC2"/>
<keyword evidence="1" id="KW-0812">Transmembrane</keyword>
<keyword evidence="1" id="KW-0472">Membrane</keyword>
<sequence>MSTTEGSPPSTETSALYYKAVGSIVIYFTTVLSALAICIYRTRLTAHNALYCLIAVCSLFTTWFYIISWFQKEYVALGSDLDRFIIESDLFVQAYAIVTNTLPKWWWSSQLLILTGTALTCWSVEGQSLRLAALKNKTKTWTPTWWFVLLGFFGSMSVGGPLFLAQIDPVPKKQAHVRSVPTLLALLILLGEVSVMATPFLPSMSKPFTINLILTHTLFLVPSLMKFDPTNHKGWGTMSLPRLYFILSLIALVSHTMYTLPFIFSPIMPFKALYRALWFNHCQTSISADLVFNNVLAALYMVQSSRKLKKVRIGVVLSLVMPILSVSTILPLYLGWRERQLVEVPAEKDGDKKKK</sequence>
<reference evidence="2" key="1">
    <citation type="journal article" date="2020" name="Fungal Divers.">
        <title>Resolving the Mortierellaceae phylogeny through synthesis of multi-gene phylogenetics and phylogenomics.</title>
        <authorList>
            <person name="Vandepol N."/>
            <person name="Liber J."/>
            <person name="Desiro A."/>
            <person name="Na H."/>
            <person name="Kennedy M."/>
            <person name="Barry K."/>
            <person name="Grigoriev I.V."/>
            <person name="Miller A.N."/>
            <person name="O'Donnell K."/>
            <person name="Stajich J.E."/>
            <person name="Bonito G."/>
        </authorList>
    </citation>
    <scope>NUCLEOTIDE SEQUENCE</scope>
    <source>
        <strain evidence="2">NVP1</strain>
    </source>
</reference>
<keyword evidence="3" id="KW-1185">Reference proteome</keyword>
<feature type="transmembrane region" description="Helical" evidence="1">
    <location>
        <begin position="49"/>
        <end position="70"/>
    </location>
</feature>
<organism evidence="2 3">
    <name type="scientific">Podila minutissima</name>
    <dbReference type="NCBI Taxonomy" id="64525"/>
    <lineage>
        <taxon>Eukaryota</taxon>
        <taxon>Fungi</taxon>
        <taxon>Fungi incertae sedis</taxon>
        <taxon>Mucoromycota</taxon>
        <taxon>Mortierellomycotina</taxon>
        <taxon>Mortierellomycetes</taxon>
        <taxon>Mortierellales</taxon>
        <taxon>Mortierellaceae</taxon>
        <taxon>Podila</taxon>
    </lineage>
</organism>
<feature type="transmembrane region" description="Helical" evidence="1">
    <location>
        <begin position="145"/>
        <end position="167"/>
    </location>
</feature>
<feature type="transmembrane region" description="Helical" evidence="1">
    <location>
        <begin position="313"/>
        <end position="334"/>
    </location>
</feature>
<proteinExistence type="predicted"/>
<dbReference type="InterPro" id="IPR021362">
    <property type="entry name" value="DUF2834"/>
</dbReference>